<dbReference type="Gene3D" id="3.40.30.120">
    <property type="match status" value="1"/>
</dbReference>
<dbReference type="AlphaFoldDB" id="A0A2W2FS64"/>
<evidence type="ECO:0000313" key="7">
    <source>
        <dbReference type="Proteomes" id="UP000249304"/>
    </source>
</evidence>
<accession>A0A2W2FS64</accession>
<proteinExistence type="predicted"/>
<evidence type="ECO:0000256" key="3">
    <source>
        <dbReference type="ARBA" id="ARBA00022827"/>
    </source>
</evidence>
<dbReference type="GO" id="GO:0016709">
    <property type="term" value="F:oxidoreductase activity, acting on paired donors, with incorporation or reduction of molecular oxygen, NAD(P)H as one donor, and incorporation of one atom of oxygen"/>
    <property type="evidence" value="ECO:0007669"/>
    <property type="project" value="UniProtKB-ARBA"/>
</dbReference>
<sequence>MEEQVPGVEYERVPVLVVGAGYAGLSAATLLAWRGIPVMLVERHASTSVQPKAFGVGPRAVELLRPVPGLEERLASVWAGIGDNMRIAIAKSLTDPQPHMIMNDEQEELAFLADITPARLVGAPQAEIERILRDKAEELGADLRFSTELVSLDQDADGVTALIRGQDGDRLVRAEYVVAADGYRSPLRRMLDVPVSGQGELGRMCSIMFDADLTGLVREREVTLWYLQNDVFTGVIVTGTGVGSHVLGVNYAEGEGDFSEQRCVELVRIATGRPDLDVRVLDTASFAMAHVLADTYRAGRVFFAGDAAHTMPPTGGQGGSTALQDGCDLAWRLWLVLTAQAGPAFLDTYDAERRPVGAVTADMQLANLGRRMPPAARIGYPEPIDDPAGVLIGYRYHSSAIIEDPGDDGSILEDPRVPNGRPGSRAPHVTLDRDGERLSTIDLFGPDLVLLTTAQPWMDAAHQVKTRLGIRMTRILITDHPPTNTADPHPKDLERHSLTAPETNRLTDADDHLANAAGHNTTDAAAHFADVDGHSTTNVDGHLANVDGHCLTDVEGRFGERYGVRGGGAVLVRPDGYVAWRSPDLDPDPATTLDKALRQILNR</sequence>
<keyword evidence="4" id="KW-0472">Membrane</keyword>
<dbReference type="OrthoDB" id="8670884at2"/>
<keyword evidence="7" id="KW-1185">Reference proteome</keyword>
<dbReference type="EMBL" id="POUD01000061">
    <property type="protein sequence ID" value="PZG17854.1"/>
    <property type="molecule type" value="Genomic_DNA"/>
</dbReference>
<dbReference type="Gene3D" id="3.30.9.10">
    <property type="entry name" value="D-Amino Acid Oxidase, subunit A, domain 2"/>
    <property type="match status" value="1"/>
</dbReference>
<dbReference type="InterPro" id="IPR002938">
    <property type="entry name" value="FAD-bd"/>
</dbReference>
<feature type="transmembrane region" description="Helical" evidence="4">
    <location>
        <begin position="12"/>
        <end position="33"/>
    </location>
</feature>
<evidence type="ECO:0000259" key="5">
    <source>
        <dbReference type="Pfam" id="PF01494"/>
    </source>
</evidence>
<dbReference type="PRINTS" id="PR00420">
    <property type="entry name" value="RNGMNOXGNASE"/>
</dbReference>
<dbReference type="Pfam" id="PF01494">
    <property type="entry name" value="FAD_binding_3"/>
    <property type="match status" value="1"/>
</dbReference>
<protein>
    <submittedName>
        <fullName evidence="6">Protein RdmE</fullName>
    </submittedName>
</protein>
<keyword evidence="3" id="KW-0274">FAD</keyword>
<dbReference type="InterPro" id="IPR036188">
    <property type="entry name" value="FAD/NAD-bd_sf"/>
</dbReference>
<dbReference type="GO" id="GO:0071949">
    <property type="term" value="F:FAD binding"/>
    <property type="evidence" value="ECO:0007669"/>
    <property type="project" value="InterPro"/>
</dbReference>
<comment type="cofactor">
    <cofactor evidence="1">
        <name>FAD</name>
        <dbReference type="ChEBI" id="CHEBI:57692"/>
    </cofactor>
</comment>
<keyword evidence="4" id="KW-1133">Transmembrane helix</keyword>
<evidence type="ECO:0000256" key="4">
    <source>
        <dbReference type="SAM" id="Phobius"/>
    </source>
</evidence>
<dbReference type="Gene3D" id="3.50.50.60">
    <property type="entry name" value="FAD/NAD(P)-binding domain"/>
    <property type="match status" value="1"/>
</dbReference>
<keyword evidence="4" id="KW-0812">Transmembrane</keyword>
<reference evidence="6 7" key="1">
    <citation type="submission" date="2018-01" db="EMBL/GenBank/DDBJ databases">
        <title>Draft genome sequence of Nonomuraea sp. KC333.</title>
        <authorList>
            <person name="Sahin N."/>
            <person name="Saygin H."/>
            <person name="Ay H."/>
        </authorList>
    </citation>
    <scope>NUCLEOTIDE SEQUENCE [LARGE SCALE GENOMIC DNA]</scope>
    <source>
        <strain evidence="6 7">KC333</strain>
    </source>
</reference>
<gene>
    <name evidence="6" type="ORF">C1J01_16935</name>
</gene>
<evidence type="ECO:0000313" key="6">
    <source>
        <dbReference type="EMBL" id="PZG17854.1"/>
    </source>
</evidence>
<evidence type="ECO:0000256" key="2">
    <source>
        <dbReference type="ARBA" id="ARBA00022630"/>
    </source>
</evidence>
<evidence type="ECO:0000256" key="1">
    <source>
        <dbReference type="ARBA" id="ARBA00001974"/>
    </source>
</evidence>
<dbReference type="SUPFAM" id="SSF51905">
    <property type="entry name" value="FAD/NAD(P)-binding domain"/>
    <property type="match status" value="1"/>
</dbReference>
<dbReference type="PANTHER" id="PTHR43004">
    <property type="entry name" value="TRK SYSTEM POTASSIUM UPTAKE PROTEIN"/>
    <property type="match status" value="1"/>
</dbReference>
<dbReference type="RefSeq" id="WP_111179941.1">
    <property type="nucleotide sequence ID" value="NZ_POUD01000061.1"/>
</dbReference>
<organism evidence="6 7">
    <name type="scientific">Nonomuraea aridisoli</name>
    <dbReference type="NCBI Taxonomy" id="2070368"/>
    <lineage>
        <taxon>Bacteria</taxon>
        <taxon>Bacillati</taxon>
        <taxon>Actinomycetota</taxon>
        <taxon>Actinomycetes</taxon>
        <taxon>Streptosporangiales</taxon>
        <taxon>Streptosporangiaceae</taxon>
        <taxon>Nonomuraea</taxon>
    </lineage>
</organism>
<feature type="domain" description="FAD-binding" evidence="5">
    <location>
        <begin position="13"/>
        <end position="359"/>
    </location>
</feature>
<name>A0A2W2FS64_9ACTN</name>
<dbReference type="Proteomes" id="UP000249304">
    <property type="component" value="Unassembled WGS sequence"/>
</dbReference>
<dbReference type="InterPro" id="IPR050641">
    <property type="entry name" value="RIFMO-like"/>
</dbReference>
<comment type="caution">
    <text evidence="6">The sequence shown here is derived from an EMBL/GenBank/DDBJ whole genome shotgun (WGS) entry which is preliminary data.</text>
</comment>
<keyword evidence="2" id="KW-0285">Flavoprotein</keyword>
<dbReference type="Pfam" id="PF21274">
    <property type="entry name" value="Rng_hyd_C"/>
    <property type="match status" value="1"/>
</dbReference>
<dbReference type="PANTHER" id="PTHR43004:SF19">
    <property type="entry name" value="BINDING MONOOXYGENASE, PUTATIVE (JCVI)-RELATED"/>
    <property type="match status" value="1"/>
</dbReference>